<keyword evidence="6" id="KW-1185">Reference proteome</keyword>
<dbReference type="CDD" id="cd18808">
    <property type="entry name" value="SF1_C_Upf1"/>
    <property type="match status" value="1"/>
</dbReference>
<dbReference type="Proteomes" id="UP000366051">
    <property type="component" value="Chromosome"/>
</dbReference>
<dbReference type="EC" id="3.6.4.-" evidence="5"/>
<feature type="coiled-coil region" evidence="1">
    <location>
        <begin position="845"/>
        <end position="912"/>
    </location>
</feature>
<dbReference type="GO" id="GO:0016787">
    <property type="term" value="F:hydrolase activity"/>
    <property type="evidence" value="ECO:0007669"/>
    <property type="project" value="UniProtKB-KW"/>
</dbReference>
<dbReference type="InterPro" id="IPR049468">
    <property type="entry name" value="Restrct_endonuc-II-like_dom"/>
</dbReference>
<evidence type="ECO:0000313" key="5">
    <source>
        <dbReference type="EMBL" id="QGG48031.1"/>
    </source>
</evidence>
<keyword evidence="5" id="KW-0547">Nucleotide-binding</keyword>
<dbReference type="GO" id="GO:0004386">
    <property type="term" value="F:helicase activity"/>
    <property type="evidence" value="ECO:0007669"/>
    <property type="project" value="UniProtKB-KW"/>
</dbReference>
<accession>A0A5Q2N115</accession>
<dbReference type="Gene3D" id="3.40.960.10">
    <property type="entry name" value="VSR Endonuclease"/>
    <property type="match status" value="1"/>
</dbReference>
<dbReference type="KEGG" id="hcv:FTV88_1933"/>
<evidence type="ECO:0000313" key="6">
    <source>
        <dbReference type="Proteomes" id="UP000366051"/>
    </source>
</evidence>
<reference evidence="6" key="1">
    <citation type="submission" date="2019-11" db="EMBL/GenBank/DDBJ databases">
        <title>Genome sequence of Heliorestis convoluta strain HH, an alkaliphilic and minimalistic phototrophic bacterium from a soda lake in Egypt.</title>
        <authorList>
            <person name="Dewey E.D."/>
            <person name="Stokes L.M."/>
            <person name="Burchell B.M."/>
            <person name="Shaffer K.N."/>
            <person name="Huntington A.M."/>
            <person name="Baker J.M."/>
            <person name="Nadendla S."/>
            <person name="Giglio M.G."/>
            <person name="Touchman J.W."/>
            <person name="Blankenship R.E."/>
            <person name="Madigan M.T."/>
            <person name="Sattley W.M."/>
        </authorList>
    </citation>
    <scope>NUCLEOTIDE SEQUENCE [LARGE SCALE GENOMIC DNA]</scope>
    <source>
        <strain evidence="6">HH</strain>
    </source>
</reference>
<sequence length="1504" mass="173857">MQNMANTVPSTEAKDKLLQVFRFAHALNQLRNPVQKNIDDYSWTFWLHQLPEHDSVRRGTVNQNEETDEFIFKIKRAEKTLPPKVPKELEPWISRTYMDPFQELQLNKSITIKNELDETITVSFEEERERIMKFKAWKTKYDEWQLKEKPARRSIEIFERLYNLYARLERENEQLELILGDGILYWLKTEGNTIKHPMLLQRVQVHFDPPIPEFTLTYTDHPKELYTAALRILDEVSPKVINQLQEEINNNNYHPLEEKETTEFLKSMVNQLASNGEFTGQEVPSGKRDRPQIGRDPVIFLRKRNMGMTATIEQIIEDLTEREDNLPSFLKNIVGLEERITTANEATARITLDPNGEDEQILLCKEANAEQLQIARQLESSGAVMVQGPPGTGKTHTIANLLGHLLAQGKNVLVTSHTSKALKVLREKVVEPLQPLCVSVLADDNRQQLGSAIDAITEKLSNSIPEQLDEEAEKLLAERKKVLAKLRDKREQLKSACYDEYRSIVVAGETYEPSKAARILHEGIGKHDWIPSPVTLGAPLPLAEKELKELYQLNHSISTDDKKDLILPLPNPSTLLTELEFQELVQKRKELLEQNLKHRKDLWDHSKERKYEELQELMNQLQQVLSFINQRESWKLNIIEAGKKGPLYCQPWINLLDQIKNTYEEAAKAQEKIFEYGPLIPPKLLHEETEVVLQGLLEAIKQKGKITRFDLLFKGEWKKILATVKVNGKEPSQPQHFEALLAYLKVMTARKKLIDRWERQAVTIGAPTVQEQQEPEQILYQFYQPIQNCLDWYQDKWLKMEHTLQRQGFNWDVLINESDLSFSEYQDLLKIQNAVEKKLPAIMQAEQHRIQLKEITNQINEQSKKLEKEGYSHQGIGKELYSALINSNTAEYQKAYQRLIELKTILKDYNRKNVLLQQLNNSAPAWASALMTKKEPHNQASTPGPAKEAWIWRQLRDELDRRHNISVEELQQEIEGLRKTLIEMTASLVEKKAWSAQVRRTTLKQRQALQGWKQIMRRVGKGTGIRAPQLLAEARQLMPICQTAVPVWIMPLNRMTEAFSPKENRFDVVIIDEASQSDIMALVALYLGKQIVIVGDDQQVSPMAVGERQGEVQKLIDTYLAAHNIPNAKLYDGMFSIYDLAKTTYQPVCLREHFRCVAPIIQYSNDLSYEGKIKALRDDSTTRIKPPTVAYRVEKAEINRRVNVEEAKAVASLLIACTEQQEYAKASFGVISLSGDQQAGYIDSLLQKHLSTQDYIERKIQCGNPAHFQGDERDVIFLSLVDGPDEKGGPLRRKTEGNQDLFKKRYNVAASRARDQLWVVHSLDPSNDLKEGDLRLGLIRHAEDPFSKINELKQKSKKAESEFEREVLKRLIHKGYKVTPQWHVGAYRIDMVVEGNGNRLAIECDGDKYHTLDNLEDDMNRQAILERLGWRFARIRGSQFYSDPDHRMERLYKKLSNLEIYPSFEKGQLEIDFTHDAAKEKVIIRAAEIRREWESQEEKQGWVS</sequence>
<dbReference type="InterPro" id="IPR041677">
    <property type="entry name" value="DNA2/NAM7_AAA_11"/>
</dbReference>
<protein>
    <submittedName>
        <fullName evidence="5">Helicase N-terminal domain, putative</fullName>
        <ecNumber evidence="5">3.6.4.-</ecNumber>
    </submittedName>
</protein>
<dbReference type="Pfam" id="PF13087">
    <property type="entry name" value="AAA_12"/>
    <property type="match status" value="1"/>
</dbReference>
<feature type="coiled-coil region" evidence="1">
    <location>
        <begin position="581"/>
        <end position="631"/>
    </location>
</feature>
<dbReference type="Gene3D" id="3.40.50.300">
    <property type="entry name" value="P-loop containing nucleotide triphosphate hydrolases"/>
    <property type="match status" value="3"/>
</dbReference>
<dbReference type="InterPro" id="IPR027417">
    <property type="entry name" value="P-loop_NTPase"/>
</dbReference>
<keyword evidence="5" id="KW-0378">Hydrolase</keyword>
<dbReference type="OrthoDB" id="9757917at2"/>
<feature type="domain" description="Restriction endonuclease type II-like" evidence="4">
    <location>
        <begin position="1363"/>
        <end position="1455"/>
    </location>
</feature>
<gene>
    <name evidence="5" type="ORF">FTV88_1933</name>
</gene>
<proteinExistence type="predicted"/>
<dbReference type="InterPro" id="IPR047187">
    <property type="entry name" value="SF1_C_Upf1"/>
</dbReference>
<evidence type="ECO:0000259" key="3">
    <source>
        <dbReference type="Pfam" id="PF13087"/>
    </source>
</evidence>
<dbReference type="EMBL" id="CP045875">
    <property type="protein sequence ID" value="QGG48031.1"/>
    <property type="molecule type" value="Genomic_DNA"/>
</dbReference>
<evidence type="ECO:0000259" key="4">
    <source>
        <dbReference type="Pfam" id="PF18741"/>
    </source>
</evidence>
<organism evidence="5 6">
    <name type="scientific">Heliorestis convoluta</name>
    <dbReference type="NCBI Taxonomy" id="356322"/>
    <lineage>
        <taxon>Bacteria</taxon>
        <taxon>Bacillati</taxon>
        <taxon>Bacillota</taxon>
        <taxon>Clostridia</taxon>
        <taxon>Eubacteriales</taxon>
        <taxon>Heliobacteriaceae</taxon>
        <taxon>Heliorestis</taxon>
    </lineage>
</organism>
<dbReference type="InterPro" id="IPR011335">
    <property type="entry name" value="Restrct_endonuc-II-like"/>
</dbReference>
<dbReference type="InterPro" id="IPR041679">
    <property type="entry name" value="DNA2/NAM7-like_C"/>
</dbReference>
<dbReference type="SUPFAM" id="SSF52540">
    <property type="entry name" value="P-loop containing nucleoside triphosphate hydrolases"/>
    <property type="match status" value="1"/>
</dbReference>
<keyword evidence="1" id="KW-0175">Coiled coil</keyword>
<dbReference type="SUPFAM" id="SSF52980">
    <property type="entry name" value="Restriction endonuclease-like"/>
    <property type="match status" value="1"/>
</dbReference>
<name>A0A5Q2N115_9FIRM</name>
<dbReference type="Pfam" id="PF13086">
    <property type="entry name" value="AAA_11"/>
    <property type="match status" value="1"/>
</dbReference>
<evidence type="ECO:0000259" key="2">
    <source>
        <dbReference type="Pfam" id="PF13086"/>
    </source>
</evidence>
<dbReference type="RefSeq" id="WP_153725301.1">
    <property type="nucleotide sequence ID" value="NZ_CP045875.1"/>
</dbReference>
<evidence type="ECO:0000256" key="1">
    <source>
        <dbReference type="SAM" id="Coils"/>
    </source>
</evidence>
<dbReference type="Pfam" id="PF18741">
    <property type="entry name" value="MTES_1575"/>
    <property type="match status" value="1"/>
</dbReference>
<keyword evidence="5" id="KW-0067">ATP-binding</keyword>
<dbReference type="InterPro" id="IPR045055">
    <property type="entry name" value="DNA2/NAM7-like"/>
</dbReference>
<feature type="domain" description="DNA2/NAM7 helicase helicase" evidence="2">
    <location>
        <begin position="368"/>
        <end position="620"/>
    </location>
</feature>
<keyword evidence="5" id="KW-0347">Helicase</keyword>
<dbReference type="PANTHER" id="PTHR10887">
    <property type="entry name" value="DNA2/NAM7 HELICASE FAMILY"/>
    <property type="match status" value="1"/>
</dbReference>
<feature type="domain" description="DNA2/NAM7 helicase-like C-terminal" evidence="3">
    <location>
        <begin position="1144"/>
        <end position="1320"/>
    </location>
</feature>
<dbReference type="PANTHER" id="PTHR10887:SF495">
    <property type="entry name" value="HELICASE SENATAXIN ISOFORM X1-RELATED"/>
    <property type="match status" value="1"/>
</dbReference>